<dbReference type="PANTHER" id="PTHR43790">
    <property type="entry name" value="CARBOHYDRATE TRANSPORT ATP-BINDING PROTEIN MG119-RELATED"/>
    <property type="match status" value="1"/>
</dbReference>
<gene>
    <name evidence="13" type="ORF">H8709_10415</name>
</gene>
<evidence type="ECO:0000256" key="3">
    <source>
        <dbReference type="ARBA" id="ARBA00022448"/>
    </source>
</evidence>
<organism evidence="13 14">
    <name type="scientific">Zongyangia hominis</name>
    <dbReference type="NCBI Taxonomy" id="2763677"/>
    <lineage>
        <taxon>Bacteria</taxon>
        <taxon>Bacillati</taxon>
        <taxon>Bacillota</taxon>
        <taxon>Clostridia</taxon>
        <taxon>Eubacteriales</taxon>
        <taxon>Oscillospiraceae</taxon>
        <taxon>Zongyangia</taxon>
    </lineage>
</organism>
<dbReference type="FunFam" id="3.40.50.300:FF:000126">
    <property type="entry name" value="Galactose/methyl galactoside import ATP-binding protein MglA"/>
    <property type="match status" value="1"/>
</dbReference>
<dbReference type="FunFam" id="3.40.50.300:FF:000127">
    <property type="entry name" value="Ribose import ATP-binding protein RbsA"/>
    <property type="match status" value="1"/>
</dbReference>
<dbReference type="PROSITE" id="PS50893">
    <property type="entry name" value="ABC_TRANSPORTER_2"/>
    <property type="match status" value="2"/>
</dbReference>
<comment type="similarity">
    <text evidence="11">Belongs to the ABC transporter superfamily.</text>
</comment>
<dbReference type="InterPro" id="IPR017871">
    <property type="entry name" value="ABC_transporter-like_CS"/>
</dbReference>
<comment type="catalytic activity">
    <reaction evidence="11">
        <text>D-galactose(out) + ATP + H2O = D-galactose(in) + ADP + phosphate + H(+)</text>
        <dbReference type="Rhea" id="RHEA:60156"/>
        <dbReference type="ChEBI" id="CHEBI:4139"/>
        <dbReference type="ChEBI" id="CHEBI:15377"/>
        <dbReference type="ChEBI" id="CHEBI:15378"/>
        <dbReference type="ChEBI" id="CHEBI:30616"/>
        <dbReference type="ChEBI" id="CHEBI:43474"/>
        <dbReference type="ChEBI" id="CHEBI:456216"/>
        <dbReference type="EC" id="7.5.2.11"/>
    </reaction>
</comment>
<dbReference type="Gene3D" id="3.40.50.300">
    <property type="entry name" value="P-loop containing nucleotide triphosphate hydrolases"/>
    <property type="match status" value="2"/>
</dbReference>
<dbReference type="RefSeq" id="WP_262398320.1">
    <property type="nucleotide sequence ID" value="NZ_JACRTC010000008.1"/>
</dbReference>
<dbReference type="GO" id="GO:0016887">
    <property type="term" value="F:ATP hydrolysis activity"/>
    <property type="evidence" value="ECO:0007669"/>
    <property type="project" value="InterPro"/>
</dbReference>
<keyword evidence="3 11" id="KW-0813">Transport</keyword>
<dbReference type="InterPro" id="IPR027417">
    <property type="entry name" value="P-loop_NTPase"/>
</dbReference>
<keyword evidence="4 11" id="KW-1003">Cell membrane</keyword>
<feature type="domain" description="ABC transporter" evidence="12">
    <location>
        <begin position="253"/>
        <end position="499"/>
    </location>
</feature>
<keyword evidence="9 11" id="KW-1278">Translocase</keyword>
<dbReference type="InterPro" id="IPR003439">
    <property type="entry name" value="ABC_transporter-like_ATP-bd"/>
</dbReference>
<evidence type="ECO:0000256" key="5">
    <source>
        <dbReference type="ARBA" id="ARBA00022597"/>
    </source>
</evidence>
<keyword evidence="7 11" id="KW-0547">Nucleotide-binding</keyword>
<dbReference type="SUPFAM" id="SSF52540">
    <property type="entry name" value="P-loop containing nucleoside triphosphate hydrolases"/>
    <property type="match status" value="2"/>
</dbReference>
<dbReference type="InterPro" id="IPR050107">
    <property type="entry name" value="ABC_carbohydrate_import_ATPase"/>
</dbReference>
<evidence type="ECO:0000256" key="8">
    <source>
        <dbReference type="ARBA" id="ARBA00022840"/>
    </source>
</evidence>
<keyword evidence="10 11" id="KW-0472">Membrane</keyword>
<dbReference type="GO" id="GO:0015749">
    <property type="term" value="P:monosaccharide transmembrane transport"/>
    <property type="evidence" value="ECO:0007669"/>
    <property type="project" value="UniProtKB-ARBA"/>
</dbReference>
<evidence type="ECO:0000256" key="9">
    <source>
        <dbReference type="ARBA" id="ARBA00022967"/>
    </source>
</evidence>
<evidence type="ECO:0000256" key="1">
    <source>
        <dbReference type="ARBA" id="ARBA00004202"/>
    </source>
</evidence>
<dbReference type="Proteomes" id="UP000660861">
    <property type="component" value="Unassembled WGS sequence"/>
</dbReference>
<dbReference type="SMART" id="SM00382">
    <property type="entry name" value="AAA"/>
    <property type="match status" value="2"/>
</dbReference>
<comment type="function">
    <text evidence="11">Part of an ABC transporter complex involved in carbohydrate import. Could be involved in ribose, galactose and/or methyl galactoside import. Responsible for energy coupling to the transport system.</text>
</comment>
<dbReference type="GO" id="GO:0005524">
    <property type="term" value="F:ATP binding"/>
    <property type="evidence" value="ECO:0007669"/>
    <property type="project" value="UniProtKB-UniRule"/>
</dbReference>
<keyword evidence="8 11" id="KW-0067">ATP-binding</keyword>
<dbReference type="CDD" id="cd03215">
    <property type="entry name" value="ABC_Carb_Monos_II"/>
    <property type="match status" value="1"/>
</dbReference>
<accession>A0A926EDU0</accession>
<evidence type="ECO:0000259" key="12">
    <source>
        <dbReference type="PROSITE" id="PS50893"/>
    </source>
</evidence>
<dbReference type="InterPro" id="IPR003593">
    <property type="entry name" value="AAA+_ATPase"/>
</dbReference>
<dbReference type="GO" id="GO:0043211">
    <property type="term" value="F:ABC-type carbohydrate transporter activity"/>
    <property type="evidence" value="ECO:0007669"/>
    <property type="project" value="UniProtKB-UniRule"/>
</dbReference>
<evidence type="ECO:0000313" key="14">
    <source>
        <dbReference type="Proteomes" id="UP000660861"/>
    </source>
</evidence>
<dbReference type="Pfam" id="PF00005">
    <property type="entry name" value="ABC_tran"/>
    <property type="match status" value="2"/>
</dbReference>
<evidence type="ECO:0000256" key="6">
    <source>
        <dbReference type="ARBA" id="ARBA00022737"/>
    </source>
</evidence>
<reference evidence="13" key="1">
    <citation type="submission" date="2020-08" db="EMBL/GenBank/DDBJ databases">
        <title>Genome public.</title>
        <authorList>
            <person name="Liu C."/>
            <person name="Sun Q."/>
        </authorList>
    </citation>
    <scope>NUCLEOTIDE SEQUENCE</scope>
    <source>
        <strain evidence="13">NSJ-54</strain>
    </source>
</reference>
<evidence type="ECO:0000256" key="2">
    <source>
        <dbReference type="ARBA" id="ARBA00004533"/>
    </source>
</evidence>
<sequence length="499" mass="55782">MSEYRLEMEGIVKRFPGVLALDHASLRVRPASVHALVGENGAGKSTLMNCLFGIYKKDEGMVLLDGEPMEIKGTHHAIESGIAMIHQELNPIPEQNVQDNIWVGRYDTKYMVIDDGKMYEKTKRLMDQVGFDIDPKEKAKNLSVSELQAVEIAKAISYNAKIVVMDEPTSSLTSTETDKLFHLIREIREQGTSIIYISHKMEEIFEIADEVTIMRDGATVGTWTTEELSVEDVINKMVGRTLENRFPEQETPPREELMLTVENLTSANPRSFKDISFTLRRGEIMGIGGLVGAQRTEMVESLFGLRPVLSGTIVKGGKELHLKNPHRAIHEGFALLTEERRTTGILPLLSVEDNVLVANLKKYSNALQVIKNKEARKNVQAICKALNVKTPTLKTRIMNLSGGNQQKVLLGRWLLTNSNILILDEPTRGIDVGAKYEIYKIMRDLAAQGNSIIMVSSELPELLGMSDRILVMCDGRMTGILSKEEATQVEVMRLATQFT</sequence>
<dbReference type="CDD" id="cd03216">
    <property type="entry name" value="ABC_Carb_Monos_I"/>
    <property type="match status" value="1"/>
</dbReference>
<keyword evidence="14" id="KW-1185">Reference proteome</keyword>
<evidence type="ECO:0000256" key="11">
    <source>
        <dbReference type="RuleBase" id="RU367029"/>
    </source>
</evidence>
<keyword evidence="5 11" id="KW-0762">Sugar transport</keyword>
<name>A0A926EDU0_9FIRM</name>
<evidence type="ECO:0000313" key="13">
    <source>
        <dbReference type="EMBL" id="MBC8571238.1"/>
    </source>
</evidence>
<evidence type="ECO:0000256" key="10">
    <source>
        <dbReference type="ARBA" id="ARBA00023136"/>
    </source>
</evidence>
<evidence type="ECO:0000256" key="4">
    <source>
        <dbReference type="ARBA" id="ARBA00022475"/>
    </source>
</evidence>
<evidence type="ECO:0000256" key="7">
    <source>
        <dbReference type="ARBA" id="ARBA00022741"/>
    </source>
</evidence>
<comment type="subcellular location">
    <subcellularLocation>
        <location evidence="2">Cell inner membrane</location>
    </subcellularLocation>
    <subcellularLocation>
        <location evidence="1 11">Cell membrane</location>
        <topology evidence="1 11">Peripheral membrane protein</topology>
    </subcellularLocation>
</comment>
<dbReference type="AlphaFoldDB" id="A0A926EDU0"/>
<dbReference type="EC" id="7.5.2.11" evidence="11"/>
<dbReference type="GO" id="GO:0005886">
    <property type="term" value="C:plasma membrane"/>
    <property type="evidence" value="ECO:0007669"/>
    <property type="project" value="UniProtKB-SubCell"/>
</dbReference>
<protein>
    <recommendedName>
        <fullName evidence="11">Ribose/galactose/methyl galactoside import ATP-binding protein</fullName>
        <ecNumber evidence="11">7.5.2.11</ecNumber>
    </recommendedName>
</protein>
<proteinExistence type="inferred from homology"/>
<dbReference type="EMBL" id="JACRTC010000008">
    <property type="protein sequence ID" value="MBC8571238.1"/>
    <property type="molecule type" value="Genomic_DNA"/>
</dbReference>
<comment type="caution">
    <text evidence="13">The sequence shown here is derived from an EMBL/GenBank/DDBJ whole genome shotgun (WGS) entry which is preliminary data.</text>
</comment>
<dbReference type="PROSITE" id="PS00211">
    <property type="entry name" value="ABC_TRANSPORTER_1"/>
    <property type="match status" value="1"/>
</dbReference>
<keyword evidence="6" id="KW-0677">Repeat</keyword>
<feature type="domain" description="ABC transporter" evidence="12">
    <location>
        <begin position="6"/>
        <end position="241"/>
    </location>
</feature>
<dbReference type="PANTHER" id="PTHR43790:SF7">
    <property type="entry name" value="GALACTOSE_METHYL GALACTOSIDE IMPORT ATP-BINDING PROTEIN MGLA"/>
    <property type="match status" value="1"/>
</dbReference>